<dbReference type="InterPro" id="IPR052455">
    <property type="entry name" value="Tricalbin_domain"/>
</dbReference>
<dbReference type="InterPro" id="IPR000008">
    <property type="entry name" value="C2_dom"/>
</dbReference>
<keyword evidence="3" id="KW-0445">Lipid transport</keyword>
<dbReference type="Pfam" id="PF24920">
    <property type="entry name" value="C2_TCB1"/>
    <property type="match status" value="1"/>
</dbReference>
<feature type="compositionally biased region" description="Polar residues" evidence="6">
    <location>
        <begin position="1234"/>
        <end position="1246"/>
    </location>
</feature>
<dbReference type="SMART" id="SM00239">
    <property type="entry name" value="C2"/>
    <property type="match status" value="5"/>
</dbReference>
<gene>
    <name evidence="10" type="ORF">CU098_007807</name>
</gene>
<name>A0A367KLK9_RHIST</name>
<dbReference type="Pfam" id="PF00168">
    <property type="entry name" value="C2"/>
    <property type="match status" value="5"/>
</dbReference>
<accession>A0A367KLK9</accession>
<dbReference type="CDD" id="cd00030">
    <property type="entry name" value="C2"/>
    <property type="match status" value="1"/>
</dbReference>
<sequence length="1421" mass="159896">MNPEDPDVSWQGSSSYSTERKAKASLVEEDTHPIQQLSAMQNSNELTQQKQRANAEDLVPDLHGIVPSKGLSTELGTHDTDITRQTVTAADKKPVSPLGMPGTFVPAKNSLIPDWYRTGWTSMSPNGQNPGGPLHMLATQFKKRSTIDDPLEDYLPSFLYGGWYHNAAALFITAIVSFLLAKMNAGLGSILLFCLAIASYYRVSVKRFRRDTRDDIQREIYKFKIEADEESVEWMNTFIQRFWLIFEPVLSALVVENLDNYISDYLPPYLDSIRLTTFTLGTKPFRIETVKTFLNTDPDTVCMDWKVSFIPNDLFDLSAEESDYKVNPKVIMNVRIGKGRMGAGFPVLVENMAFAGYLRIKIKFMSIFPFVRIVQMSFLEKPQFDYVLKPLGSDHFGFDVNVIPGLQSFIREQVHGILGPLMYSPNVFTIDVERFLAGDFDLSAANGVLAVTIYSTDRIKNIESLVDDAPNPYIRFYLDHGQELDRTTVCENTFTPKWNETRYLKINNLNSLLSIELKTSRPGKKDRRLGTANFDLSMLDGETQAEQEGLNLMMLRNGKHVTDLRVDLRYLPISKPTKRSDGIVEPPVESNSGIVRFMIHECRDLTSAAETISPYVRIIINGAEKKKSSVMKRKNNPKYEEPYEVVVLDKTSFYVRVEIRNNADNDTLLGVFASYLPDMIRQQEKNDSWWPLTNNDTQNGEIRLSAEWKPMILSGLSDFVSAQGFNKPPIGVVRFTFWEARDLRNVEIVTNGKSDPYVRVLSGHQFRGRTQVVDNNLNPEWGEAIYVPIHSLKENFVLEVMDWNAKSKDKSLGITEFKASDLIHQQIGDQSVNPDVWYESKNIKYDRWQKLHAIDRRVAKGDLHFSAEFYPVMRLPGDHSRDNEPTSNKGSNISSVSAVSSTGSPTSLPLRGLHGSFIRYTPDGLVDLNSYNSGILKIKIHQVQLSSPAYCYCQVIVDALMPQYKTAKLRSDDLLFDECADAFIKEADFSRIAIELKPAYSDEKDVHKLGHWIDTGSSIVRRIMKRKRLGIDMENDEGTWFNLMGTDGPARIRLSFDYYPMVNFVLNPDESLDNQGVLTVDLVSARNLMAADKTGTSDPYVVFNVNGEKVHKSEVIRKTLNPKWSHERFSVPIQSRVTASIRIEVFDWNHVKGHQPIGSGGITLRGDGVESFQSRMVDIPLDGVAGVSGTVQVKFTWHPQLLINKKTQTSVLGATRTYIHDDVNLEASGPLPRKSTSSPFSSGMERTSSEGTKDMGQESLTGRQSLESNFSYDETASIAHSTIADTTALSDATGSAGIVTITLIEARGLRGVDKSGTSDPFVRVKVAGEQIYKTRYISKTLSPEWNESFTCNVGGEPFLFDFKVKDHNKIRSAVDLGQSRVNVWDLIKVDVPGGDFFNQWIPLHPAGSGELRINVQFKSTM</sequence>
<feature type="domain" description="C2" evidence="8">
    <location>
        <begin position="698"/>
        <end position="832"/>
    </location>
</feature>
<dbReference type="SUPFAM" id="SSF49562">
    <property type="entry name" value="C2 domain (Calcium/lipid-binding domain, CaLB)"/>
    <property type="match status" value="5"/>
</dbReference>
<keyword evidence="11" id="KW-1185">Reference proteome</keyword>
<dbReference type="GO" id="GO:0016020">
    <property type="term" value="C:membrane"/>
    <property type="evidence" value="ECO:0007669"/>
    <property type="project" value="UniProtKB-SubCell"/>
</dbReference>
<dbReference type="InterPro" id="IPR056910">
    <property type="entry name" value="TCB1-3_C2"/>
</dbReference>
<dbReference type="OrthoDB" id="1029639at2759"/>
<evidence type="ECO:0000313" key="11">
    <source>
        <dbReference type="Proteomes" id="UP000253551"/>
    </source>
</evidence>
<dbReference type="Pfam" id="PF25669">
    <property type="entry name" value="SMP_MUG190-like"/>
    <property type="match status" value="2"/>
</dbReference>
<evidence type="ECO:0000256" key="7">
    <source>
        <dbReference type="SAM" id="Phobius"/>
    </source>
</evidence>
<dbReference type="Gene3D" id="2.60.40.150">
    <property type="entry name" value="C2 domain"/>
    <property type="match status" value="5"/>
</dbReference>
<evidence type="ECO:0000313" key="10">
    <source>
        <dbReference type="EMBL" id="RCI03020.1"/>
    </source>
</evidence>
<feature type="domain" description="C2" evidence="8">
    <location>
        <begin position="430"/>
        <end position="549"/>
    </location>
</feature>
<comment type="caution">
    <text evidence="10">The sequence shown here is derived from an EMBL/GenBank/DDBJ whole genome shotgun (WGS) entry which is preliminary data.</text>
</comment>
<keyword evidence="7" id="KW-1133">Transmembrane helix</keyword>
<feature type="compositionally biased region" description="Low complexity" evidence="6">
    <location>
        <begin position="890"/>
        <end position="907"/>
    </location>
</feature>
<feature type="region of interest" description="Disordered" evidence="6">
    <location>
        <begin position="1226"/>
        <end position="1259"/>
    </location>
</feature>
<feature type="domain" description="C2" evidence="8">
    <location>
        <begin position="1058"/>
        <end position="1177"/>
    </location>
</feature>
<reference evidence="10 11" key="1">
    <citation type="journal article" date="2018" name="G3 (Bethesda)">
        <title>Phylogenetic and Phylogenomic Definition of Rhizopus Species.</title>
        <authorList>
            <person name="Gryganskyi A.P."/>
            <person name="Golan J."/>
            <person name="Dolatabadi S."/>
            <person name="Mondo S."/>
            <person name="Robb S."/>
            <person name="Idnurm A."/>
            <person name="Muszewska A."/>
            <person name="Steczkiewicz K."/>
            <person name="Masonjones S."/>
            <person name="Liao H.L."/>
            <person name="Gajdeczka M.T."/>
            <person name="Anike F."/>
            <person name="Vuek A."/>
            <person name="Anishchenko I.M."/>
            <person name="Voigt K."/>
            <person name="de Hoog G.S."/>
            <person name="Smith M.E."/>
            <person name="Heitman J."/>
            <person name="Vilgalys R."/>
            <person name="Stajich J.E."/>
        </authorList>
    </citation>
    <scope>NUCLEOTIDE SEQUENCE [LARGE SCALE GENOMIC DNA]</scope>
    <source>
        <strain evidence="10 11">LSU 92-RS-03</strain>
    </source>
</reference>
<feature type="transmembrane region" description="Helical" evidence="7">
    <location>
        <begin position="163"/>
        <end position="181"/>
    </location>
</feature>
<feature type="domain" description="SMP-LTD" evidence="9">
    <location>
        <begin position="228"/>
        <end position="433"/>
    </location>
</feature>
<feature type="region of interest" description="Disordered" evidence="6">
    <location>
        <begin position="876"/>
        <end position="907"/>
    </location>
</feature>
<dbReference type="CDD" id="cd21678">
    <property type="entry name" value="SMP_TCB"/>
    <property type="match status" value="1"/>
</dbReference>
<dbReference type="InterPro" id="IPR031468">
    <property type="entry name" value="SMP_LBD"/>
</dbReference>
<dbReference type="PANTHER" id="PTHR46980:SF2">
    <property type="entry name" value="TRICALBIN-1-RELATED"/>
    <property type="match status" value="1"/>
</dbReference>
<organism evidence="10 11">
    <name type="scientific">Rhizopus stolonifer</name>
    <name type="common">Rhizopus nigricans</name>
    <dbReference type="NCBI Taxonomy" id="4846"/>
    <lineage>
        <taxon>Eukaryota</taxon>
        <taxon>Fungi</taxon>
        <taxon>Fungi incertae sedis</taxon>
        <taxon>Mucoromycota</taxon>
        <taxon>Mucoromycotina</taxon>
        <taxon>Mucoromycetes</taxon>
        <taxon>Mucorales</taxon>
        <taxon>Mucorineae</taxon>
        <taxon>Rhizopodaceae</taxon>
        <taxon>Rhizopus</taxon>
    </lineage>
</organism>
<protein>
    <recommendedName>
        <fullName evidence="12">Transmembrane protein</fullName>
    </recommendedName>
</protein>
<evidence type="ECO:0000256" key="1">
    <source>
        <dbReference type="ARBA" id="ARBA00004370"/>
    </source>
</evidence>
<keyword evidence="7" id="KW-0812">Transmembrane</keyword>
<dbReference type="PROSITE" id="PS51847">
    <property type="entry name" value="SMP"/>
    <property type="match status" value="1"/>
</dbReference>
<evidence type="ECO:0000256" key="6">
    <source>
        <dbReference type="SAM" id="MobiDB-lite"/>
    </source>
</evidence>
<dbReference type="EMBL" id="PJQM01001173">
    <property type="protein sequence ID" value="RCI03020.1"/>
    <property type="molecule type" value="Genomic_DNA"/>
</dbReference>
<keyword evidence="4" id="KW-0446">Lipid-binding</keyword>
<evidence type="ECO:0000256" key="3">
    <source>
        <dbReference type="ARBA" id="ARBA00023055"/>
    </source>
</evidence>
<proteinExistence type="predicted"/>
<evidence type="ECO:0000256" key="2">
    <source>
        <dbReference type="ARBA" id="ARBA00022448"/>
    </source>
</evidence>
<keyword evidence="5 7" id="KW-0472">Membrane</keyword>
<keyword evidence="2" id="KW-0813">Transport</keyword>
<feature type="domain" description="C2" evidence="8">
    <location>
        <begin position="1279"/>
        <end position="1401"/>
    </location>
</feature>
<dbReference type="InterPro" id="IPR035892">
    <property type="entry name" value="C2_domain_sf"/>
</dbReference>
<dbReference type="PROSITE" id="PS50004">
    <property type="entry name" value="C2"/>
    <property type="match status" value="5"/>
</dbReference>
<feature type="region of interest" description="Disordered" evidence="6">
    <location>
        <begin position="1"/>
        <end position="32"/>
    </location>
</feature>
<evidence type="ECO:0000256" key="4">
    <source>
        <dbReference type="ARBA" id="ARBA00023121"/>
    </source>
</evidence>
<dbReference type="GO" id="GO:0006869">
    <property type="term" value="P:lipid transport"/>
    <property type="evidence" value="ECO:0007669"/>
    <property type="project" value="UniProtKB-KW"/>
</dbReference>
<dbReference type="STRING" id="4846.A0A367KLK9"/>
<evidence type="ECO:0008006" key="12">
    <source>
        <dbReference type="Google" id="ProtNLM"/>
    </source>
</evidence>
<dbReference type="GO" id="GO:0008289">
    <property type="term" value="F:lipid binding"/>
    <property type="evidence" value="ECO:0007669"/>
    <property type="project" value="UniProtKB-KW"/>
</dbReference>
<feature type="domain" description="C2" evidence="8">
    <location>
        <begin position="576"/>
        <end position="690"/>
    </location>
</feature>
<evidence type="ECO:0000259" key="8">
    <source>
        <dbReference type="PROSITE" id="PS50004"/>
    </source>
</evidence>
<evidence type="ECO:0000256" key="5">
    <source>
        <dbReference type="ARBA" id="ARBA00023136"/>
    </source>
</evidence>
<evidence type="ECO:0000259" key="9">
    <source>
        <dbReference type="PROSITE" id="PS51847"/>
    </source>
</evidence>
<feature type="transmembrane region" description="Helical" evidence="7">
    <location>
        <begin position="187"/>
        <end position="203"/>
    </location>
</feature>
<dbReference type="PANTHER" id="PTHR46980">
    <property type="entry name" value="TRICALBIN-1-RELATED"/>
    <property type="match status" value="1"/>
</dbReference>
<comment type="subcellular location">
    <subcellularLocation>
        <location evidence="1">Membrane</location>
    </subcellularLocation>
</comment>
<dbReference type="Proteomes" id="UP000253551">
    <property type="component" value="Unassembled WGS sequence"/>
</dbReference>
<feature type="compositionally biased region" description="Basic and acidic residues" evidence="6">
    <location>
        <begin position="1247"/>
        <end position="1256"/>
    </location>
</feature>